<name>A0A1Y1YMU4_9FUNG</name>
<proteinExistence type="inferred from homology"/>
<keyword evidence="4" id="KW-0813">Transport</keyword>
<evidence type="ECO:0000256" key="1">
    <source>
        <dbReference type="ARBA" id="ARBA00022692"/>
    </source>
</evidence>
<dbReference type="FunCoup" id="A0A1Y1YMU4">
    <property type="interactions" value="263"/>
</dbReference>
<keyword evidence="4" id="KW-0186">Copper</keyword>
<comment type="caution">
    <text evidence="5">The sequence shown here is derived from an EMBL/GenBank/DDBJ whole genome shotgun (WGS) entry which is preliminary data.</text>
</comment>
<dbReference type="AlphaFoldDB" id="A0A1Y1YMU4"/>
<gene>
    <name evidence="5" type="ORF">K493DRAFT_313262</name>
</gene>
<keyword evidence="4" id="KW-0406">Ion transport</keyword>
<evidence type="ECO:0000256" key="2">
    <source>
        <dbReference type="ARBA" id="ARBA00022989"/>
    </source>
</evidence>
<dbReference type="InterPro" id="IPR007274">
    <property type="entry name" value="Cop_transporter"/>
</dbReference>
<dbReference type="Proteomes" id="UP000193498">
    <property type="component" value="Unassembled WGS sequence"/>
</dbReference>
<dbReference type="PANTHER" id="PTHR12483">
    <property type="entry name" value="SOLUTE CARRIER FAMILY 31 COPPER TRANSPORTERS"/>
    <property type="match status" value="1"/>
</dbReference>
<keyword evidence="3 4" id="KW-0472">Membrane</keyword>
<organism evidence="5 6">
    <name type="scientific">Basidiobolus meristosporus CBS 931.73</name>
    <dbReference type="NCBI Taxonomy" id="1314790"/>
    <lineage>
        <taxon>Eukaryota</taxon>
        <taxon>Fungi</taxon>
        <taxon>Fungi incertae sedis</taxon>
        <taxon>Zoopagomycota</taxon>
        <taxon>Entomophthoromycotina</taxon>
        <taxon>Basidiobolomycetes</taxon>
        <taxon>Basidiobolales</taxon>
        <taxon>Basidiobolaceae</taxon>
        <taxon>Basidiobolus</taxon>
    </lineage>
</organism>
<evidence type="ECO:0000256" key="3">
    <source>
        <dbReference type="ARBA" id="ARBA00023136"/>
    </source>
</evidence>
<keyword evidence="6" id="KW-1185">Reference proteome</keyword>
<reference evidence="5 6" key="1">
    <citation type="submission" date="2016-07" db="EMBL/GenBank/DDBJ databases">
        <title>Pervasive Adenine N6-methylation of Active Genes in Fungi.</title>
        <authorList>
            <consortium name="DOE Joint Genome Institute"/>
            <person name="Mondo S.J."/>
            <person name="Dannebaum R.O."/>
            <person name="Kuo R.C."/>
            <person name="Labutti K."/>
            <person name="Haridas S."/>
            <person name="Kuo A."/>
            <person name="Salamov A."/>
            <person name="Ahrendt S.R."/>
            <person name="Lipzen A."/>
            <person name="Sullivan W."/>
            <person name="Andreopoulos W.B."/>
            <person name="Clum A."/>
            <person name="Lindquist E."/>
            <person name="Daum C."/>
            <person name="Ramamoorthy G.K."/>
            <person name="Gryganskyi A."/>
            <person name="Culley D."/>
            <person name="Magnuson J.K."/>
            <person name="James T.Y."/>
            <person name="O'Malley M.A."/>
            <person name="Stajich J.E."/>
            <person name="Spatafora J.W."/>
            <person name="Visel A."/>
            <person name="Grigoriev I.V."/>
        </authorList>
    </citation>
    <scope>NUCLEOTIDE SEQUENCE [LARGE SCALE GENOMIC DNA]</scope>
    <source>
        <strain evidence="5 6">CBS 931.73</strain>
    </source>
</reference>
<evidence type="ECO:0000313" key="5">
    <source>
        <dbReference type="EMBL" id="ORX99321.1"/>
    </source>
</evidence>
<accession>A0A1Y1YMU4</accession>
<dbReference type="EMBL" id="MCFE01000099">
    <property type="protein sequence ID" value="ORX99321.1"/>
    <property type="molecule type" value="Genomic_DNA"/>
</dbReference>
<dbReference type="GO" id="GO:0016020">
    <property type="term" value="C:membrane"/>
    <property type="evidence" value="ECO:0007669"/>
    <property type="project" value="UniProtKB-SubCell"/>
</dbReference>
<dbReference type="InParanoid" id="A0A1Y1YMU4"/>
<comment type="subcellular location">
    <subcellularLocation>
        <location evidence="4">Membrane</location>
        <topology evidence="4">Multi-pass membrane protein</topology>
    </subcellularLocation>
</comment>
<dbReference type="Pfam" id="PF04145">
    <property type="entry name" value="Ctr"/>
    <property type="match status" value="1"/>
</dbReference>
<sequence length="209" mass="22951">MDHSGHDMGGMPMPSSGGSNGLALPPLNPLDPLSNAGSSMSGMDHSGHNMGMCSMQMVFNWQYNNLCVVFSGWRITSAGIMAASCIGIILIAFIHEYIRRAARQLDNHIVIKNSKNITPVAVSEVVEKSESPIPGDYYGRTRVLLQITWLQQFYRSLLYALQVLVSFFLMLVFMTFNGYLMFSTIIGAALGFLVFARDGITSGKELSCH</sequence>
<feature type="transmembrane region" description="Helical" evidence="4">
    <location>
        <begin position="156"/>
        <end position="173"/>
    </location>
</feature>
<keyword evidence="1 4" id="KW-0812">Transmembrane</keyword>
<dbReference type="GO" id="GO:0005375">
    <property type="term" value="F:copper ion transmembrane transporter activity"/>
    <property type="evidence" value="ECO:0007669"/>
    <property type="project" value="UniProtKB-UniRule"/>
</dbReference>
<feature type="transmembrane region" description="Helical" evidence="4">
    <location>
        <begin position="179"/>
        <end position="196"/>
    </location>
</feature>
<dbReference type="OrthoDB" id="161814at2759"/>
<evidence type="ECO:0000313" key="6">
    <source>
        <dbReference type="Proteomes" id="UP000193498"/>
    </source>
</evidence>
<dbReference type="PANTHER" id="PTHR12483:SF115">
    <property type="entry name" value="COPPER TRANSPORT PROTEIN"/>
    <property type="match status" value="1"/>
</dbReference>
<protein>
    <recommendedName>
        <fullName evidence="4">Copper transport protein</fullName>
    </recommendedName>
</protein>
<keyword evidence="2 4" id="KW-1133">Transmembrane helix</keyword>
<dbReference type="STRING" id="1314790.A0A1Y1YMU4"/>
<evidence type="ECO:0000256" key="4">
    <source>
        <dbReference type="RuleBase" id="RU367022"/>
    </source>
</evidence>
<comment type="similarity">
    <text evidence="4">Belongs to the copper transporter (Ctr) (TC 1.A.56) family. SLC31A subfamily.</text>
</comment>
<feature type="transmembrane region" description="Helical" evidence="4">
    <location>
        <begin position="73"/>
        <end position="94"/>
    </location>
</feature>
<keyword evidence="4" id="KW-0187">Copper transport</keyword>